<dbReference type="GO" id="GO:0004527">
    <property type="term" value="F:exonuclease activity"/>
    <property type="evidence" value="ECO:0007669"/>
    <property type="project" value="UniProtKB-KW"/>
</dbReference>
<evidence type="ECO:0000313" key="2">
    <source>
        <dbReference type="Proteomes" id="UP000285112"/>
    </source>
</evidence>
<dbReference type="Proteomes" id="UP000285112">
    <property type="component" value="Unassembled WGS sequence"/>
</dbReference>
<keyword evidence="1" id="KW-0255">Endonuclease</keyword>
<gene>
    <name evidence="1" type="ORF">D5S19_01115</name>
</gene>
<protein>
    <submittedName>
        <fullName evidence="1">Endonuclease/exonuclease/phosphatase family protein</fullName>
    </submittedName>
</protein>
<evidence type="ECO:0000313" key="1">
    <source>
        <dbReference type="EMBL" id="RJQ92393.1"/>
    </source>
</evidence>
<dbReference type="Gene3D" id="3.60.10.10">
    <property type="entry name" value="Endonuclease/exonuclease/phosphatase"/>
    <property type="match status" value="1"/>
</dbReference>
<organism evidence="1 2">
    <name type="scientific">Amycolatopsis panacis</name>
    <dbReference type="NCBI Taxonomy" id="2340917"/>
    <lineage>
        <taxon>Bacteria</taxon>
        <taxon>Bacillati</taxon>
        <taxon>Actinomycetota</taxon>
        <taxon>Actinomycetes</taxon>
        <taxon>Pseudonocardiales</taxon>
        <taxon>Pseudonocardiaceae</taxon>
        <taxon>Amycolatopsis</taxon>
    </lineage>
</organism>
<dbReference type="EMBL" id="QZFV01000010">
    <property type="protein sequence ID" value="RJQ92393.1"/>
    <property type="molecule type" value="Genomic_DNA"/>
</dbReference>
<keyword evidence="1" id="KW-0269">Exonuclease</keyword>
<reference evidence="1 2" key="1">
    <citation type="submission" date="2018-09" db="EMBL/GenBank/DDBJ databases">
        <title>YIM PH 21725 draft genome.</title>
        <authorList>
            <person name="Miao C."/>
        </authorList>
    </citation>
    <scope>NUCLEOTIDE SEQUENCE [LARGE SCALE GENOMIC DNA]</scope>
    <source>
        <strain evidence="2">YIM PH21725</strain>
    </source>
</reference>
<comment type="caution">
    <text evidence="1">The sequence shown here is derived from an EMBL/GenBank/DDBJ whole genome shotgun (WGS) entry which is preliminary data.</text>
</comment>
<keyword evidence="2" id="KW-1185">Reference proteome</keyword>
<dbReference type="RefSeq" id="WP_120021453.1">
    <property type="nucleotide sequence ID" value="NZ_QZFV01000010.1"/>
</dbReference>
<dbReference type="OrthoDB" id="3638097at2"/>
<dbReference type="GO" id="GO:0004519">
    <property type="term" value="F:endonuclease activity"/>
    <property type="evidence" value="ECO:0007669"/>
    <property type="project" value="UniProtKB-KW"/>
</dbReference>
<keyword evidence="1" id="KW-0378">Hydrolase</keyword>
<name>A0A419IBL1_9PSEU</name>
<proteinExistence type="predicted"/>
<dbReference type="AlphaFoldDB" id="A0A419IBL1"/>
<dbReference type="SUPFAM" id="SSF56219">
    <property type="entry name" value="DNase I-like"/>
    <property type="match status" value="1"/>
</dbReference>
<keyword evidence="1" id="KW-0540">Nuclease</keyword>
<dbReference type="InterPro" id="IPR036691">
    <property type="entry name" value="Endo/exonu/phosph_ase_sf"/>
</dbReference>
<sequence>MRELLLASVNAFNLYDGDETERFARIEALIAGLDADIVAVQEIIARPQEPGTTDPGKRDLAATRVRRLATAIDRYCEVDGDVVFAVGGGVHHAALFWRAGMAPIAGSVRRFERDPAGMWHSFVTCVFAPHGRRMRVGCGQLSPFDPGLGWGWRDAGQVLRAMNGDDTPGLAVADWNGFGTDVDYDPDPYPAAEWHPVFAYQYGPDGTLDRSTAYRLERLGRLRDAARITNSAWAPTTGFHPADPHPPRRIDRWYATHRMPDPAIRSVRVLDHELVGDATDHAPVLLTLDPAQLPE</sequence>
<accession>A0A419IBL1</accession>